<evidence type="ECO:0000256" key="1">
    <source>
        <dbReference type="ARBA" id="ARBA00008668"/>
    </source>
</evidence>
<feature type="transmembrane region" description="Helical" evidence="3">
    <location>
        <begin position="7"/>
        <end position="25"/>
    </location>
</feature>
<dbReference type="PANTHER" id="PTHR43695:SF1">
    <property type="entry name" value="RHAMNOGALACTURONAN ACETYLESTERASE"/>
    <property type="match status" value="1"/>
</dbReference>
<evidence type="ECO:0000313" key="5">
    <source>
        <dbReference type="Proteomes" id="UP000681414"/>
    </source>
</evidence>
<protein>
    <recommendedName>
        <fullName evidence="6">SGNH hydrolase-type esterase domain-containing protein</fullName>
    </recommendedName>
</protein>
<comment type="caution">
    <text evidence="4">The sequence shown here is derived from an EMBL/GenBank/DDBJ whole genome shotgun (WGS) entry which is preliminary data.</text>
</comment>
<dbReference type="AlphaFoldDB" id="A0A942TCS7"/>
<dbReference type="InterPro" id="IPR036514">
    <property type="entry name" value="SGNH_hydro_sf"/>
</dbReference>
<evidence type="ECO:0008006" key="6">
    <source>
        <dbReference type="Google" id="ProtNLM"/>
    </source>
</evidence>
<sequence length="271" mass="31646">MKKNNRTLLLSLFCVCILVISFIFWNNKMTPNNFKVDAATNNSNGVNGQQISVILLGDSNTRISYFDETPTKKWANIIEKELDIKVTNFGIGGRSTSDILTSGKREKTKDRWVGEGWKKVDGDYYIICFGLNDSKYYNEYTFEKYTRELINIIQNELKGIPILMTNVYVPYPDYFSFDRNKVIDSFDNIKRKLATELNLDLIDVNDRFKKEWKENGIWDTRIRTSKIWGATEDKAKTVNEGWFDNIHYNELGNKIVAEEIIKYFQENIISQ</sequence>
<keyword evidence="3" id="KW-0472">Membrane</keyword>
<gene>
    <name evidence="4" type="ORF">KHA97_03190</name>
</gene>
<dbReference type="EMBL" id="JAGYPG010000001">
    <property type="protein sequence ID" value="MBS4194082.1"/>
    <property type="molecule type" value="Genomic_DNA"/>
</dbReference>
<dbReference type="SUPFAM" id="SSF52266">
    <property type="entry name" value="SGNH hydrolase"/>
    <property type="match status" value="1"/>
</dbReference>
<evidence type="ECO:0000256" key="2">
    <source>
        <dbReference type="ARBA" id="ARBA00022801"/>
    </source>
</evidence>
<dbReference type="InterPro" id="IPR037459">
    <property type="entry name" value="RhgT-like"/>
</dbReference>
<dbReference type="GO" id="GO:0016788">
    <property type="term" value="F:hydrolase activity, acting on ester bonds"/>
    <property type="evidence" value="ECO:0007669"/>
    <property type="project" value="InterPro"/>
</dbReference>
<keyword evidence="5" id="KW-1185">Reference proteome</keyword>
<evidence type="ECO:0000256" key="3">
    <source>
        <dbReference type="SAM" id="Phobius"/>
    </source>
</evidence>
<comment type="similarity">
    <text evidence="1">Belongs to the 'GDSL' lipolytic enzyme family.</text>
</comment>
<dbReference type="RefSeq" id="WP_213123301.1">
    <property type="nucleotide sequence ID" value="NZ_JAGYPG010000001.1"/>
</dbReference>
<proteinExistence type="inferred from homology"/>
<dbReference type="Pfam" id="PF00657">
    <property type="entry name" value="Lipase_GDSL"/>
    <property type="match status" value="1"/>
</dbReference>
<keyword evidence="3" id="KW-0812">Transmembrane</keyword>
<name>A0A942TCS7_9BACI</name>
<organism evidence="4 5">
    <name type="scientific">Lederbergia citri</name>
    <dbReference type="NCBI Taxonomy" id="2833580"/>
    <lineage>
        <taxon>Bacteria</taxon>
        <taxon>Bacillati</taxon>
        <taxon>Bacillota</taxon>
        <taxon>Bacilli</taxon>
        <taxon>Bacillales</taxon>
        <taxon>Bacillaceae</taxon>
        <taxon>Lederbergia</taxon>
    </lineage>
</organism>
<dbReference type="PANTHER" id="PTHR43695">
    <property type="entry name" value="PUTATIVE (AFU_ORTHOLOGUE AFUA_2G17250)-RELATED"/>
    <property type="match status" value="1"/>
</dbReference>
<dbReference type="Proteomes" id="UP000681414">
    <property type="component" value="Unassembled WGS sequence"/>
</dbReference>
<keyword evidence="3" id="KW-1133">Transmembrane helix</keyword>
<evidence type="ECO:0000313" key="4">
    <source>
        <dbReference type="EMBL" id="MBS4194082.1"/>
    </source>
</evidence>
<dbReference type="InterPro" id="IPR001087">
    <property type="entry name" value="GDSL"/>
</dbReference>
<accession>A0A942TCS7</accession>
<dbReference type="Gene3D" id="3.40.50.1110">
    <property type="entry name" value="SGNH hydrolase"/>
    <property type="match status" value="1"/>
</dbReference>
<reference evidence="4 5" key="1">
    <citation type="submission" date="2021-05" db="EMBL/GenBank/DDBJ databases">
        <title>Novel Bacillus species.</title>
        <authorList>
            <person name="Liu G."/>
        </authorList>
    </citation>
    <scope>NUCLEOTIDE SEQUENCE [LARGE SCALE GENOMIC DNA]</scope>
    <source>
        <strain evidence="5">FJAT-49780</strain>
    </source>
</reference>
<keyword evidence="2" id="KW-0378">Hydrolase</keyword>